<dbReference type="Proteomes" id="UP000595140">
    <property type="component" value="Unassembled WGS sequence"/>
</dbReference>
<dbReference type="OrthoDB" id="1724687at2759"/>
<gene>
    <name evidence="5" type="ORF">CCAM_LOCUS17191</name>
</gene>
<proteinExistence type="inferred from homology"/>
<dbReference type="EMBL" id="OOIL02001451">
    <property type="protein sequence ID" value="VFQ75415.1"/>
    <property type="molecule type" value="Genomic_DNA"/>
</dbReference>
<dbReference type="PROSITE" id="PS00948">
    <property type="entry name" value="RIBOSOMAL_S7E"/>
    <property type="match status" value="1"/>
</dbReference>
<evidence type="ECO:0000256" key="3">
    <source>
        <dbReference type="ARBA" id="ARBA00023274"/>
    </source>
</evidence>
<organism evidence="5 6">
    <name type="scientific">Cuscuta campestris</name>
    <dbReference type="NCBI Taxonomy" id="132261"/>
    <lineage>
        <taxon>Eukaryota</taxon>
        <taxon>Viridiplantae</taxon>
        <taxon>Streptophyta</taxon>
        <taxon>Embryophyta</taxon>
        <taxon>Tracheophyta</taxon>
        <taxon>Spermatophyta</taxon>
        <taxon>Magnoliopsida</taxon>
        <taxon>eudicotyledons</taxon>
        <taxon>Gunneridae</taxon>
        <taxon>Pentapetalae</taxon>
        <taxon>asterids</taxon>
        <taxon>lamiids</taxon>
        <taxon>Solanales</taxon>
        <taxon>Convolvulaceae</taxon>
        <taxon>Cuscuteae</taxon>
        <taxon>Cuscuta</taxon>
        <taxon>Cuscuta subgen. Grammica</taxon>
        <taxon>Cuscuta sect. Cleistogrammica</taxon>
    </lineage>
</organism>
<dbReference type="PANTHER" id="PTHR11278">
    <property type="entry name" value="40S RIBOSOMAL PROTEIN S7"/>
    <property type="match status" value="1"/>
</dbReference>
<dbReference type="GO" id="GO:0022627">
    <property type="term" value="C:cytosolic small ribosomal subunit"/>
    <property type="evidence" value="ECO:0007669"/>
    <property type="project" value="TreeGrafter"/>
</dbReference>
<evidence type="ECO:0000256" key="1">
    <source>
        <dbReference type="ARBA" id="ARBA00007820"/>
    </source>
</evidence>
<keyword evidence="2 4" id="KW-0689">Ribosomal protein</keyword>
<dbReference type="GO" id="GO:0003735">
    <property type="term" value="F:structural constituent of ribosome"/>
    <property type="evidence" value="ECO:0007669"/>
    <property type="project" value="InterPro"/>
</dbReference>
<evidence type="ECO:0000256" key="2">
    <source>
        <dbReference type="ARBA" id="ARBA00022980"/>
    </source>
</evidence>
<dbReference type="AlphaFoldDB" id="A0A484LFV6"/>
<evidence type="ECO:0000256" key="4">
    <source>
        <dbReference type="RuleBase" id="RU364105"/>
    </source>
</evidence>
<name>A0A484LFV6_9ASTE</name>
<dbReference type="GO" id="GO:0030686">
    <property type="term" value="C:90S preribosome"/>
    <property type="evidence" value="ECO:0007669"/>
    <property type="project" value="TreeGrafter"/>
</dbReference>
<protein>
    <recommendedName>
        <fullName evidence="4">40S ribosomal protein S7</fullName>
    </recommendedName>
</protein>
<keyword evidence="6" id="KW-1185">Reference proteome</keyword>
<dbReference type="PANTHER" id="PTHR11278:SF0">
    <property type="entry name" value="SMALL RIBOSOMAL SUBUNIT PROTEIN ES7"/>
    <property type="match status" value="1"/>
</dbReference>
<dbReference type="InterPro" id="IPR000554">
    <property type="entry name" value="Ribosomal_eS7"/>
</dbReference>
<reference evidence="5 6" key="1">
    <citation type="submission" date="2018-04" db="EMBL/GenBank/DDBJ databases">
        <authorList>
            <person name="Vogel A."/>
        </authorList>
    </citation>
    <scope>NUCLEOTIDE SEQUENCE [LARGE SCALE GENOMIC DNA]</scope>
</reference>
<dbReference type="Pfam" id="PF01251">
    <property type="entry name" value="Ribosomal_S7e"/>
    <property type="match status" value="1"/>
</dbReference>
<comment type="similarity">
    <text evidence="1 4">Belongs to the eukaryotic ribosomal protein eS7 family.</text>
</comment>
<dbReference type="GO" id="GO:0006412">
    <property type="term" value="P:translation"/>
    <property type="evidence" value="ECO:0007669"/>
    <property type="project" value="InterPro"/>
</dbReference>
<evidence type="ECO:0000313" key="5">
    <source>
        <dbReference type="EMBL" id="VFQ75415.1"/>
    </source>
</evidence>
<dbReference type="InterPro" id="IPR047861">
    <property type="entry name" value="Ribosomal_eS7_CS"/>
</dbReference>
<evidence type="ECO:0000313" key="6">
    <source>
        <dbReference type="Proteomes" id="UP000595140"/>
    </source>
</evidence>
<dbReference type="GO" id="GO:0042274">
    <property type="term" value="P:ribosomal small subunit biogenesis"/>
    <property type="evidence" value="ECO:0007669"/>
    <property type="project" value="TreeGrafter"/>
</dbReference>
<sequence length="194" mass="22145">MFTASQKIHKDKDVEPSEFEITVAQALYDLENTNSDLKSDLKDLFINAATQIDVSGSRKAVVVHVPYRLRKAFRKIHPRLVRELEKKFSGKDVVVIATRRIVRPPKKGAAVQRPRSRTMTAVHEAILEDMVFPAEIVGKRIKYRIDGSKIMKVLLDPKSRNDTEYKLDTFTSVYRKLSGKDVVFEYPLTEPVSA</sequence>
<keyword evidence="3 4" id="KW-0687">Ribonucleoprotein</keyword>
<accession>A0A484LFV6</accession>
<dbReference type="GO" id="GO:0006364">
    <property type="term" value="P:rRNA processing"/>
    <property type="evidence" value="ECO:0007669"/>
    <property type="project" value="TreeGrafter"/>
</dbReference>
<dbReference type="GO" id="GO:0032040">
    <property type="term" value="C:small-subunit processome"/>
    <property type="evidence" value="ECO:0007669"/>
    <property type="project" value="TreeGrafter"/>
</dbReference>